<keyword evidence="6" id="KW-0175">Coiled coil</keyword>
<comment type="similarity">
    <text evidence="2">Belongs to the THOC2 family.</text>
</comment>
<protein>
    <recommendedName>
        <fullName evidence="3">THO complex subunit 2</fullName>
    </recommendedName>
</protein>
<dbReference type="EMBL" id="HBUF01341497">
    <property type="protein sequence ID" value="CAG6704172.1"/>
    <property type="molecule type" value="Transcribed_RNA"/>
</dbReference>
<name>A0A8D8TZK9_9HEMI</name>
<sequence>MADPSLKTWEKADRIDFIKKCKNYISSCSGSLIAIQDDKLTDILNDIYSLMTLAVKGSLKKDAIISVLNELSMLHPDMNSFILDMFNVFDVETSLLDQNAKERVNLSAIIKASELIVTEKLMKERLEIDSLQEMKILTNRNFYSKFIKVKTKLYYKQRKFNLFREESEGFSKLIVDLMKAQNDGESPTECLENVKSLIGCFNLDPNRVLDVILELFEQHTSHYSFYIPLIQAYMPDPKILCEVLGFKFTSYHNSTEPTRRSLFQLTATMLQHGIIHLDDVYIWLIPDDKIIVKDFEKELSNAKEYVRKLNIVSTKEKEDKEDERKDKQIRYEMNQKFGLAEAMLQIGDWNTFIKMSDKLVDYCLVDQPPIGLALCNLISRMIEPVYRKHSGLGPKVKGCVMSPFQCSLTLPPCQTFEDFQRTVLPMLNTLGPSLHLDIVLAHKIIRLLRSSLQPPTSTPSGSSGTGGLDPTSSPLYYDAVSVLDRVILPSLSHSEANCCLAEEIWSIIKLYPYQTRYYLYARWKNETYLDHAKLIRKRGEAEKKIKAIMKRVSKENVKPAGRHIGKLSYYCPGYLFDYTLIQVQMYDNLILPVVDSLKYLTPLAYDVLTYCIIETLTHADKDRFKHDGTSLSVWLTNMASFCGNIFKKYHVTLDLTGTLQYIGNQLKQHKSLDLCLLKEIVQKMSGIEVVDDITEDQLQAMSGGELLRNEAASFTSVRNTKRSSAKLKEALCSDNLAVALCLLIAQQKNCVIYQETSRQSHLKLVGKLYDQCQDTLVQYGTFLGSTMTIDEYTSRLPPIQTLLEEYHINIDVAFFITRPMFNHAISIKYDALRKADPNSKKLPTVKQQKYVEAVKEVMGPVIKSVIPLHPAKVWEDIAPEFLVTFWSLTTYDLFVPVEAYTREINKLKMQSLSTIDSKELPAVKIKKESDKFNSLMEKLNDEKKKQQEHVERVMARLNQEKDIWFVSRSPKGAKNETINQFLQLCIFPRCIFTSVDAVFCAKFVHLLHKLKTANFSSLLCYDRLFCDITYVVTLCTENEAHRYGRFLATLLDTIMHWHSSPAIYEAECADHPGFVTKCRVSNQCSDANQNVGYENYRHACHKWHYKITKSIVLCLESKDYVQIRNAFIVLMKILPYFPVLAKLSNFIEKTVNKVREEEKSRRQDLFTIATSYCRFLIAKTPNLMKESDFHDTSDKVKKPAAAATKKEATASASTGDPEAKKPAKAPTNGVEKANGVSNVNGKVAVKEEPLTTSSSNTTSVAPSEKQEKQTERRVLNRTSVEVKSEPPVVKKEKDVTSSSGSTTKELKKKLKSQSQDSGQPPEKRHKEHKEKKDKESRKEDSRTIIIKDEHHDLRKRSRSYDKSPTHYTSAERHQQKDYPSPPTPKGFVTVQSPEYGDTSPRYVHSSPPPSYSHSPPPHNDFRELESISNSSSGSLNQLPEIDRPERNTRRRRTDATPKSSKRSEGRGSSEMKKEKREKREKKSSLALFSSEKSAMGKSSIAMYSSEKSTMGKSSAESKDKEGMRKKKLTRKRDRLDEAALIVTEQKKRKEDKLSKSSKSSSHANGDQIEHLRESRMEKHHYSREKSTDDRFSYERETVRHEHERSEKHSRRTGGGDKRR</sequence>
<feature type="compositionally biased region" description="Polar residues" evidence="7">
    <location>
        <begin position="1250"/>
        <end position="1261"/>
    </location>
</feature>
<evidence type="ECO:0000259" key="9">
    <source>
        <dbReference type="Pfam" id="PF11732"/>
    </source>
</evidence>
<evidence type="ECO:0000256" key="2">
    <source>
        <dbReference type="ARBA" id="ARBA00007857"/>
    </source>
</evidence>
<feature type="domain" description="THO complex subunit 2 N-terminal" evidence="10">
    <location>
        <begin position="409"/>
        <end position="562"/>
    </location>
</feature>
<dbReference type="EMBL" id="HBUF01311383">
    <property type="protein sequence ID" value="CAG6693226.1"/>
    <property type="molecule type" value="Transcribed_RNA"/>
</dbReference>
<dbReference type="EMBL" id="HBUF01311385">
    <property type="protein sequence ID" value="CAG6693237.1"/>
    <property type="molecule type" value="Transcribed_RNA"/>
</dbReference>
<dbReference type="GO" id="GO:0000445">
    <property type="term" value="C:THO complex part of transcription export complex"/>
    <property type="evidence" value="ECO:0007669"/>
    <property type="project" value="TreeGrafter"/>
</dbReference>
<evidence type="ECO:0000256" key="5">
    <source>
        <dbReference type="ARBA" id="ARBA00047033"/>
    </source>
</evidence>
<feature type="compositionally biased region" description="Basic and acidic residues" evidence="7">
    <location>
        <begin position="1567"/>
        <end position="1576"/>
    </location>
</feature>
<evidence type="ECO:0000256" key="6">
    <source>
        <dbReference type="SAM" id="Coils"/>
    </source>
</evidence>
<accession>A0A8D8TZK9</accession>
<dbReference type="GO" id="GO:0003729">
    <property type="term" value="F:mRNA binding"/>
    <property type="evidence" value="ECO:0007669"/>
    <property type="project" value="TreeGrafter"/>
</dbReference>
<feature type="compositionally biased region" description="Basic and acidic residues" evidence="7">
    <location>
        <begin position="1544"/>
        <end position="1554"/>
    </location>
</feature>
<feature type="domain" description="THO complex subunit 2 N-terminal" evidence="10">
    <location>
        <begin position="6"/>
        <end position="389"/>
    </location>
</feature>
<evidence type="ECO:0000256" key="1">
    <source>
        <dbReference type="ARBA" id="ARBA00004123"/>
    </source>
</evidence>
<proteinExistence type="inferred from homology"/>
<feature type="compositionally biased region" description="Basic and acidic residues" evidence="7">
    <location>
        <begin position="1330"/>
        <end position="1376"/>
    </location>
</feature>
<feature type="compositionally biased region" description="Pro residues" evidence="7">
    <location>
        <begin position="1406"/>
        <end position="1418"/>
    </location>
</feature>
<feature type="compositionally biased region" description="Low complexity" evidence="7">
    <location>
        <begin position="1199"/>
        <end position="1214"/>
    </location>
</feature>
<dbReference type="PANTHER" id="PTHR21597">
    <property type="entry name" value="THO2 PROTEIN"/>
    <property type="match status" value="1"/>
</dbReference>
<feature type="compositionally biased region" description="Basic and acidic residues" evidence="7">
    <location>
        <begin position="1264"/>
        <end position="1295"/>
    </location>
</feature>
<dbReference type="PANTHER" id="PTHR21597:SF0">
    <property type="entry name" value="THO COMPLEX SUBUNIT 2"/>
    <property type="match status" value="1"/>
</dbReference>
<evidence type="ECO:0000259" key="10">
    <source>
        <dbReference type="Pfam" id="PF16134"/>
    </source>
</evidence>
<evidence type="ECO:0000259" key="8">
    <source>
        <dbReference type="Pfam" id="PF11262"/>
    </source>
</evidence>
<dbReference type="InterPro" id="IPR040007">
    <property type="entry name" value="Tho2"/>
</dbReference>
<comment type="subunit">
    <text evidence="5">Component of the THO subcomplex, which is composed of THOC1, THOC2, THOC3, THOC5, THOC6 and THOC7. The THO subcomplex interacts with DDX39B to form the THO-DDX39B complex which multimerizes into a 28-subunit tetrameric assembly. Component of the transcription/export (TREX) complex at least composed of ALYREF/THOC4, DDX39B, SARNP/CIP29, CHTOP and the THO subcomplex; in the complex interacts with THOC1, THOC3, THOC5, THOC7 and DDX39B. TREX seems to have a dynamic structure involving ATP-dependent remodeling. Interacts with POLDIP3 and ZC3H11A.</text>
</comment>
<dbReference type="Pfam" id="PF16134">
    <property type="entry name" value="THOC2_N"/>
    <property type="match status" value="2"/>
</dbReference>
<dbReference type="Pfam" id="PF11262">
    <property type="entry name" value="Tho2"/>
    <property type="match status" value="1"/>
</dbReference>
<feature type="compositionally biased region" description="Basic and acidic residues" evidence="7">
    <location>
        <begin position="1187"/>
        <end position="1197"/>
    </location>
</feature>
<comment type="subcellular location">
    <subcellularLocation>
        <location evidence="1">Nucleus</location>
    </subcellularLocation>
</comment>
<dbReference type="GO" id="GO:0006397">
    <property type="term" value="P:mRNA processing"/>
    <property type="evidence" value="ECO:0007669"/>
    <property type="project" value="InterPro"/>
</dbReference>
<feature type="domain" description="THO complex subunitTHOC2 N-terminal" evidence="9">
    <location>
        <begin position="564"/>
        <end position="639"/>
    </location>
</feature>
<evidence type="ECO:0000256" key="3">
    <source>
        <dbReference type="ARBA" id="ARBA00019596"/>
    </source>
</evidence>
<dbReference type="EMBL" id="HBUF01341498">
    <property type="protein sequence ID" value="CAG6704175.1"/>
    <property type="molecule type" value="Transcribed_RNA"/>
</dbReference>
<organism evidence="11">
    <name type="scientific">Cacopsylla melanoneura</name>
    <dbReference type="NCBI Taxonomy" id="428564"/>
    <lineage>
        <taxon>Eukaryota</taxon>
        <taxon>Metazoa</taxon>
        <taxon>Ecdysozoa</taxon>
        <taxon>Arthropoda</taxon>
        <taxon>Hexapoda</taxon>
        <taxon>Insecta</taxon>
        <taxon>Pterygota</taxon>
        <taxon>Neoptera</taxon>
        <taxon>Paraneoptera</taxon>
        <taxon>Hemiptera</taxon>
        <taxon>Sternorrhyncha</taxon>
        <taxon>Psylloidea</taxon>
        <taxon>Psyllidae</taxon>
        <taxon>Psyllinae</taxon>
        <taxon>Cacopsylla</taxon>
    </lineage>
</organism>
<feature type="compositionally biased region" description="Basic residues" evidence="7">
    <location>
        <begin position="1523"/>
        <end position="1532"/>
    </location>
</feature>
<feature type="compositionally biased region" description="Polar residues" evidence="7">
    <location>
        <begin position="1501"/>
        <end position="1514"/>
    </location>
</feature>
<dbReference type="GO" id="GO:0006406">
    <property type="term" value="P:mRNA export from nucleus"/>
    <property type="evidence" value="ECO:0007669"/>
    <property type="project" value="InterPro"/>
</dbReference>
<evidence type="ECO:0000256" key="4">
    <source>
        <dbReference type="ARBA" id="ARBA00023242"/>
    </source>
</evidence>
<feature type="region of interest" description="Disordered" evidence="7">
    <location>
        <begin position="1187"/>
        <end position="1619"/>
    </location>
</feature>
<evidence type="ECO:0000256" key="7">
    <source>
        <dbReference type="SAM" id="MobiDB-lite"/>
    </source>
</evidence>
<reference evidence="11" key="1">
    <citation type="submission" date="2021-05" db="EMBL/GenBank/DDBJ databases">
        <authorList>
            <person name="Alioto T."/>
            <person name="Alioto T."/>
            <person name="Gomez Garrido J."/>
        </authorList>
    </citation>
    <scope>NUCLEOTIDE SEQUENCE</scope>
</reference>
<dbReference type="Pfam" id="PF11732">
    <property type="entry name" value="Thoc2"/>
    <property type="match status" value="1"/>
</dbReference>
<feature type="compositionally biased region" description="Basic and acidic residues" evidence="7">
    <location>
        <begin position="1461"/>
        <end position="1474"/>
    </location>
</feature>
<dbReference type="InterPro" id="IPR021726">
    <property type="entry name" value="THO_THOC2_N"/>
</dbReference>
<dbReference type="InterPro" id="IPR021418">
    <property type="entry name" value="THO_THOC2_C"/>
</dbReference>
<dbReference type="InterPro" id="IPR032302">
    <property type="entry name" value="THOC2_N"/>
</dbReference>
<feature type="domain" description="THO complex subunitTHOC2 C-terminal" evidence="8">
    <location>
        <begin position="874"/>
        <end position="1173"/>
    </location>
</feature>
<evidence type="ECO:0000313" key="11">
    <source>
        <dbReference type="EMBL" id="CAG6693237.1"/>
    </source>
</evidence>
<keyword evidence="4" id="KW-0539">Nucleus</keyword>
<feature type="compositionally biased region" description="Basic and acidic residues" evidence="7">
    <location>
        <begin position="1583"/>
        <end position="1606"/>
    </location>
</feature>
<feature type="coiled-coil region" evidence="6">
    <location>
        <begin position="922"/>
        <end position="960"/>
    </location>
</feature>
<dbReference type="EMBL" id="HBUF01341501">
    <property type="protein sequence ID" value="CAG6704184.1"/>
    <property type="molecule type" value="Transcribed_RNA"/>
</dbReference>
<dbReference type="EMBL" id="HBUF01341499">
    <property type="protein sequence ID" value="CAG6704178.1"/>
    <property type="molecule type" value="Transcribed_RNA"/>
</dbReference>